<dbReference type="PROSITE" id="PS00177">
    <property type="entry name" value="TOPOISOMERASE_II"/>
    <property type="match status" value="1"/>
</dbReference>
<feature type="site" description="Interaction with DNA" evidence="11">
    <location>
        <position position="680"/>
    </location>
</feature>
<dbReference type="SUPFAM" id="SSF54211">
    <property type="entry name" value="Ribosomal protein S5 domain 2-like"/>
    <property type="match status" value="1"/>
</dbReference>
<evidence type="ECO:0000256" key="7">
    <source>
        <dbReference type="ARBA" id="ARBA00023029"/>
    </source>
</evidence>
<feature type="domain" description="Toprim" evidence="13">
    <location>
        <begin position="478"/>
        <end position="592"/>
    </location>
</feature>
<dbReference type="Pfam" id="PF00204">
    <property type="entry name" value="DNA_gyraseB"/>
    <property type="match status" value="1"/>
</dbReference>
<accession>A0A4S2HET3</accession>
<evidence type="ECO:0000256" key="5">
    <source>
        <dbReference type="ARBA" id="ARBA00022840"/>
    </source>
</evidence>
<dbReference type="EMBL" id="SRXV01000001">
    <property type="protein sequence ID" value="TGY94403.1"/>
    <property type="molecule type" value="Genomic_DNA"/>
</dbReference>
<dbReference type="InterPro" id="IPR036890">
    <property type="entry name" value="HATPase_C_sf"/>
</dbReference>
<comment type="catalytic activity">
    <reaction evidence="1 11">
        <text>ATP-dependent breakage, passage and rejoining of double-stranded DNA.</text>
        <dbReference type="EC" id="5.6.2.2"/>
    </reaction>
</comment>
<feature type="compositionally biased region" description="Low complexity" evidence="12">
    <location>
        <begin position="13"/>
        <end position="26"/>
    </location>
</feature>
<evidence type="ECO:0000256" key="4">
    <source>
        <dbReference type="ARBA" id="ARBA00022741"/>
    </source>
</evidence>
<evidence type="ECO:0000256" key="6">
    <source>
        <dbReference type="ARBA" id="ARBA00022842"/>
    </source>
</evidence>
<keyword evidence="5 11" id="KW-0067">ATP-binding</keyword>
<keyword evidence="8 11" id="KW-0238">DNA-binding</keyword>
<dbReference type="SUPFAM" id="SSF56719">
    <property type="entry name" value="Type II DNA topoisomerase"/>
    <property type="match status" value="1"/>
</dbReference>
<dbReference type="SMART" id="SM00387">
    <property type="entry name" value="HATPase_c"/>
    <property type="match status" value="1"/>
</dbReference>
<comment type="caution">
    <text evidence="14">The sequence shown here is derived from an EMBL/GenBank/DDBJ whole genome shotgun (WGS) entry which is preliminary data.</text>
</comment>
<evidence type="ECO:0000256" key="9">
    <source>
        <dbReference type="ARBA" id="ARBA00023235"/>
    </source>
</evidence>
<dbReference type="Pfam" id="PF01751">
    <property type="entry name" value="Toprim"/>
    <property type="match status" value="1"/>
</dbReference>
<dbReference type="InterPro" id="IPR018522">
    <property type="entry name" value="TopoIIA_CS"/>
</dbReference>
<feature type="binding site" evidence="11">
    <location>
        <position position="398"/>
    </location>
    <ligand>
        <name>ATP</name>
        <dbReference type="ChEBI" id="CHEBI:30616"/>
    </ligand>
</feature>
<dbReference type="NCBIfam" id="TIGR01055">
    <property type="entry name" value="parE_Gneg"/>
    <property type="match status" value="1"/>
</dbReference>
<keyword evidence="3" id="KW-0479">Metal-binding</keyword>
<dbReference type="GO" id="GO:0003677">
    <property type="term" value="F:DNA binding"/>
    <property type="evidence" value="ECO:0007669"/>
    <property type="project" value="UniProtKB-UniRule"/>
</dbReference>
<dbReference type="PRINTS" id="PR01159">
    <property type="entry name" value="DNAGYRASEB"/>
</dbReference>
<dbReference type="InterPro" id="IPR003594">
    <property type="entry name" value="HATPase_dom"/>
</dbReference>
<dbReference type="Gene3D" id="3.30.230.10">
    <property type="match status" value="1"/>
</dbReference>
<dbReference type="SMART" id="SM00433">
    <property type="entry name" value="TOP2c"/>
    <property type="match status" value="1"/>
</dbReference>
<feature type="binding site" evidence="11">
    <location>
        <position position="94"/>
    </location>
    <ligand>
        <name>ATP</name>
        <dbReference type="ChEBI" id="CHEBI:30616"/>
    </ligand>
</feature>
<sequence>MSSDSQNDLFGGSASPARKPAAPKAAEPVTQKAVVREDAVRPTAAKAAASDPGYNASSIEVLEGLEPVRKRPGMYIGGTDERAYHHLFAEILDNSMDEAVAGHADRIEVLLDSDGFVTVTDNGRGIPIDPHPKFPEKSALEVVMTTLHSGGKFSDKAYQTAGGLHGVGISVVNALSEEVVVEVARDRLLWRQCYARGLATSPLEKVGAAPNRRGSSVRFKPDADIFGPRVHFRPARLFAMARAKAFLRRGVEIRWKCVPELVEGTETPSEAVLSFPGGLADRMSELAAKSALVTSEPFSGRVERDGRMGAVEWAVAFSANGFGENDGFTQSFCNTVPTPQGGTHEQGLRAALTKGLRAYGELSNVKKAAQVTGDDVMGGAGALVSIFLKDPEFQGQTKDRLSTPEAQRLVEAAVRDRFDHWLAARPKEAALLLDWAIERADERLKRRKEKEVKRQSATRKLRLPGKLADCSSRNPEGSEIFLVEGDSAGGSAKQARDRRTQAILPLRGKILNVASASMDKVAANQEISDLMLALGSRPGQKFNPEELRYERVIIMCDADVDGAHIAALLATFFYKFCPGLIESGRLFMAQPPLYRLTQGGKTLYAADDAEKDRLIETEFKKSKVEVGRFKGLGEMTPAQLKSTTMNPATRSLARVTVEAGYKETADSLVETLMGKKAELRFRYIQDHAPFVEELDV</sequence>
<dbReference type="AlphaFoldDB" id="A0A4S2HET3"/>
<dbReference type="HAMAP" id="MF_00938">
    <property type="entry name" value="ParE_type1"/>
    <property type="match status" value="1"/>
</dbReference>
<evidence type="ECO:0000256" key="8">
    <source>
        <dbReference type="ARBA" id="ARBA00023125"/>
    </source>
</evidence>
<evidence type="ECO:0000256" key="10">
    <source>
        <dbReference type="ARBA" id="ARBA00063644"/>
    </source>
</evidence>
<comment type="cofactor">
    <cofactor evidence="2">
        <name>Mg(2+)</name>
        <dbReference type="ChEBI" id="CHEBI:18420"/>
    </cofactor>
</comment>
<dbReference type="InterPro" id="IPR005737">
    <property type="entry name" value="TopoIV_B_Gneg"/>
</dbReference>
<dbReference type="EC" id="5.6.2.2" evidence="11"/>
<dbReference type="InterPro" id="IPR013760">
    <property type="entry name" value="Topo_IIA-like_dom_sf"/>
</dbReference>
<feature type="site" description="Interaction with DNA" evidence="11">
    <location>
        <position position="512"/>
    </location>
</feature>
<dbReference type="Proteomes" id="UP000305451">
    <property type="component" value="Unassembled WGS sequence"/>
</dbReference>
<dbReference type="GO" id="GO:0005694">
    <property type="term" value="C:chromosome"/>
    <property type="evidence" value="ECO:0007669"/>
    <property type="project" value="InterPro"/>
</dbReference>
<dbReference type="InterPro" id="IPR000565">
    <property type="entry name" value="Topo_IIA_B"/>
</dbReference>
<dbReference type="Pfam" id="PF02518">
    <property type="entry name" value="HATPase_c"/>
    <property type="match status" value="1"/>
</dbReference>
<evidence type="ECO:0000256" key="2">
    <source>
        <dbReference type="ARBA" id="ARBA00001946"/>
    </source>
</evidence>
<dbReference type="Gene3D" id="3.30.565.10">
    <property type="entry name" value="Histidine kinase-like ATPase, C-terminal domain"/>
    <property type="match status" value="1"/>
</dbReference>
<dbReference type="PRINTS" id="PR00418">
    <property type="entry name" value="TPI2FAMILY"/>
</dbReference>
<dbReference type="InterPro" id="IPR013506">
    <property type="entry name" value="Topo_IIA_bsu_dom2"/>
</dbReference>
<dbReference type="GO" id="GO:0007059">
    <property type="term" value="P:chromosome segregation"/>
    <property type="evidence" value="ECO:0007669"/>
    <property type="project" value="UniProtKB-UniRule"/>
</dbReference>
<organism evidence="14 15">
    <name type="scientific">Marinicauda pacifica</name>
    <dbReference type="NCBI Taxonomy" id="1133559"/>
    <lineage>
        <taxon>Bacteria</taxon>
        <taxon>Pseudomonadati</taxon>
        <taxon>Pseudomonadota</taxon>
        <taxon>Alphaproteobacteria</taxon>
        <taxon>Maricaulales</taxon>
        <taxon>Maricaulaceae</taxon>
        <taxon>Marinicauda</taxon>
    </lineage>
</organism>
<feature type="binding site" evidence="11">
    <location>
        <position position="54"/>
    </location>
    <ligand>
        <name>ATP</name>
        <dbReference type="ChEBI" id="CHEBI:30616"/>
    </ligand>
</feature>
<dbReference type="CDD" id="cd16928">
    <property type="entry name" value="HATPase_GyrB-like"/>
    <property type="match status" value="1"/>
</dbReference>
<dbReference type="RefSeq" id="WP_135943600.1">
    <property type="nucleotide sequence ID" value="NZ_BMEI01000001.1"/>
</dbReference>
<dbReference type="Pfam" id="PF00986">
    <property type="entry name" value="DNA_gyraseB_C"/>
    <property type="match status" value="1"/>
</dbReference>
<comment type="subunit">
    <text evidence="10 11">Heterotetramer composed of ParC and ParE.</text>
</comment>
<feature type="region of interest" description="Disordered" evidence="12">
    <location>
        <begin position="1"/>
        <end position="52"/>
    </location>
</feature>
<dbReference type="InterPro" id="IPR014721">
    <property type="entry name" value="Ribsml_uS5_D2-typ_fold_subgr"/>
</dbReference>
<keyword evidence="15" id="KW-1185">Reference proteome</keyword>
<dbReference type="InterPro" id="IPR002288">
    <property type="entry name" value="DNA_gyrase_B_C"/>
</dbReference>
<dbReference type="Gene3D" id="3.40.50.670">
    <property type="match status" value="1"/>
</dbReference>
<evidence type="ECO:0000313" key="15">
    <source>
        <dbReference type="Proteomes" id="UP000305451"/>
    </source>
</evidence>
<name>A0A4S2HET3_9PROT</name>
<dbReference type="OrthoDB" id="9802808at2"/>
<dbReference type="FunFam" id="3.40.50.670:FF:000006">
    <property type="entry name" value="DNA topoisomerase (ATP-hydrolyzing)"/>
    <property type="match status" value="1"/>
</dbReference>
<dbReference type="InterPro" id="IPR013759">
    <property type="entry name" value="Topo_IIA_B_C"/>
</dbReference>
<feature type="site" description="Interaction with DNA" evidence="11">
    <location>
        <position position="564"/>
    </location>
</feature>
<gene>
    <name evidence="11 14" type="primary">parE</name>
    <name evidence="14" type="ORF">E5162_03765</name>
</gene>
<dbReference type="GO" id="GO:0003918">
    <property type="term" value="F:DNA topoisomerase type II (double strand cut, ATP-hydrolyzing) activity"/>
    <property type="evidence" value="ECO:0007669"/>
    <property type="project" value="UniProtKB-UniRule"/>
</dbReference>
<evidence type="ECO:0000259" key="13">
    <source>
        <dbReference type="PROSITE" id="PS50880"/>
    </source>
</evidence>
<dbReference type="CDD" id="cd00822">
    <property type="entry name" value="TopoII_Trans_DNA_gyrase"/>
    <property type="match status" value="1"/>
</dbReference>
<comment type="function">
    <text evidence="11">Topoisomerase IV is essential for chromosome segregation. It relaxes supercoiled DNA. Performs the decatenation events required during the replication of a circular DNA molecule.</text>
</comment>
<dbReference type="InterPro" id="IPR006171">
    <property type="entry name" value="TOPRIM_dom"/>
</dbReference>
<dbReference type="PANTHER" id="PTHR45866">
    <property type="entry name" value="DNA GYRASE/TOPOISOMERASE SUBUNIT B"/>
    <property type="match status" value="1"/>
</dbReference>
<feature type="binding site" evidence="11">
    <location>
        <begin position="163"/>
        <end position="169"/>
    </location>
    <ligand>
        <name>ATP</name>
        <dbReference type="ChEBI" id="CHEBI:30616"/>
    </ligand>
</feature>
<dbReference type="InterPro" id="IPR020568">
    <property type="entry name" value="Ribosomal_Su5_D2-typ_SF"/>
</dbReference>
<keyword evidence="6" id="KW-0460">Magnesium</keyword>
<comment type="similarity">
    <text evidence="11">Belongs to the type II topoisomerase family. ParE type 1 subfamily.</text>
</comment>
<dbReference type="InterPro" id="IPR001241">
    <property type="entry name" value="Topo_IIA"/>
</dbReference>
<evidence type="ECO:0000256" key="11">
    <source>
        <dbReference type="HAMAP-Rule" id="MF_00938"/>
    </source>
</evidence>
<reference evidence="14 15" key="1">
    <citation type="journal article" date="2013" name="Int. J. Syst. Evol. Microbiol.">
        <title>Marinicauda pacifica gen. nov., sp. nov., a prosthecate alphaproteobacterium of the family Hyphomonadaceae isolated from deep seawater.</title>
        <authorList>
            <person name="Zhang X.Y."/>
            <person name="Li G.W."/>
            <person name="Wang C.S."/>
            <person name="Zhang Y.J."/>
            <person name="Xu X.W."/>
            <person name="Li H."/>
            <person name="Liu A."/>
            <person name="Liu C."/>
            <person name="Xie B.B."/>
            <person name="Qin Q.L."/>
            <person name="Xu Z."/>
            <person name="Chen X.L."/>
            <person name="Zhou B.C."/>
            <person name="Zhang Y.Z."/>
        </authorList>
    </citation>
    <scope>NUCLEOTIDE SEQUENCE [LARGE SCALE GENOMIC DNA]</scope>
    <source>
        <strain evidence="14 15">P-1 km-3</strain>
    </source>
</reference>
<dbReference type="SUPFAM" id="SSF55874">
    <property type="entry name" value="ATPase domain of HSP90 chaperone/DNA topoisomerase II/histidine kinase"/>
    <property type="match status" value="1"/>
</dbReference>
<dbReference type="FunFam" id="3.30.565.10:FF:000002">
    <property type="entry name" value="DNA gyrase subunit B"/>
    <property type="match status" value="1"/>
</dbReference>
<keyword evidence="4 11" id="KW-0547">Nucleotide-binding</keyword>
<keyword evidence="7 11" id="KW-0799">Topoisomerase</keyword>
<feature type="binding site" evidence="11">
    <location>
        <position position="121"/>
    </location>
    <ligand>
        <name>ATP</name>
        <dbReference type="ChEBI" id="CHEBI:30616"/>
    </ligand>
</feature>
<dbReference type="GO" id="GO:0006265">
    <property type="term" value="P:DNA topological change"/>
    <property type="evidence" value="ECO:0007669"/>
    <property type="project" value="UniProtKB-UniRule"/>
</dbReference>
<evidence type="ECO:0000256" key="1">
    <source>
        <dbReference type="ARBA" id="ARBA00000185"/>
    </source>
</evidence>
<dbReference type="GO" id="GO:0005524">
    <property type="term" value="F:ATP binding"/>
    <property type="evidence" value="ECO:0007669"/>
    <property type="project" value="UniProtKB-UniRule"/>
</dbReference>
<keyword evidence="9 11" id="KW-0413">Isomerase</keyword>
<evidence type="ECO:0000256" key="12">
    <source>
        <dbReference type="SAM" id="MobiDB-lite"/>
    </source>
</evidence>
<evidence type="ECO:0000313" key="14">
    <source>
        <dbReference type="EMBL" id="TGY94403.1"/>
    </source>
</evidence>
<proteinExistence type="inferred from homology"/>
<evidence type="ECO:0000256" key="3">
    <source>
        <dbReference type="ARBA" id="ARBA00022723"/>
    </source>
</evidence>
<dbReference type="GO" id="GO:0046872">
    <property type="term" value="F:metal ion binding"/>
    <property type="evidence" value="ECO:0007669"/>
    <property type="project" value="UniProtKB-KW"/>
</dbReference>
<protein>
    <recommendedName>
        <fullName evidence="11">DNA topoisomerase 4 subunit B</fullName>
        <ecNumber evidence="11">5.6.2.2</ecNumber>
    </recommendedName>
    <alternativeName>
        <fullName evidence="11">Topoisomerase IV subunit B</fullName>
    </alternativeName>
</protein>
<dbReference type="PANTHER" id="PTHR45866:SF4">
    <property type="entry name" value="DNA TOPOISOMERASE 4 SUBUNIT B"/>
    <property type="match status" value="1"/>
</dbReference>
<dbReference type="PROSITE" id="PS50880">
    <property type="entry name" value="TOPRIM"/>
    <property type="match status" value="1"/>
</dbReference>